<dbReference type="GeneID" id="67124022"/>
<proteinExistence type="predicted"/>
<dbReference type="RefSeq" id="YP_010134269.1">
    <property type="nucleotide sequence ID" value="NC_056794.1"/>
</dbReference>
<gene>
    <name evidence="1" type="primary">orf142a</name>
</gene>
<dbReference type="AlphaFoldDB" id="A0A8F0WH62"/>
<dbReference type="EMBL" id="MT383645">
    <property type="protein sequence ID" value="QWM93759.1"/>
    <property type="molecule type" value="Genomic_DNA"/>
</dbReference>
<organism evidence="1">
    <name type="scientific">Navicula veneta</name>
    <dbReference type="NCBI Taxonomy" id="138539"/>
    <lineage>
        <taxon>Eukaryota</taxon>
        <taxon>Sar</taxon>
        <taxon>Stramenopiles</taxon>
        <taxon>Ochrophyta</taxon>
        <taxon>Bacillariophyta</taxon>
        <taxon>Bacillariophyceae</taxon>
        <taxon>Bacillariophycidae</taxon>
        <taxon>Naviculales</taxon>
        <taxon>Naviculaceae</taxon>
        <taxon>Navicula</taxon>
    </lineage>
</organism>
<accession>A0A8F0WH62</accession>
<evidence type="ECO:0000313" key="1">
    <source>
        <dbReference type="EMBL" id="QWM93759.1"/>
    </source>
</evidence>
<keyword evidence="1" id="KW-0934">Plastid</keyword>
<reference evidence="1" key="1">
    <citation type="journal article" date="2021" name="Ecol Indic">
        <title>Morphological and molecular identification reveals that waters from an isolated oasis in Tamanrasset (extreme South of Algerian Sahara) are colonized by opportunistic and pollution-tolerant diatom species.</title>
        <authorList>
            <person name="Gastineau R."/>
            <person name="Hamedi C."/>
            <person name="Baba Hamed M.B."/>
            <person name="Abi-Ayad S.-M.E.-A."/>
            <person name="Bak M."/>
            <person name="Lemieux C."/>
            <person name="Turmel M."/>
            <person name="Dobosz S."/>
            <person name="Wrobel R.J."/>
            <person name="Kierzek A."/>
            <person name="Lange-Bertalot H."/>
            <person name="Witkowski A."/>
        </authorList>
    </citation>
    <scope>NUCLEOTIDE SEQUENCE</scope>
    <source>
        <strain evidence="1">SZCZR1826</strain>
    </source>
</reference>
<geneLocation type="chloroplast" evidence="1"/>
<keyword evidence="1" id="KW-0150">Chloroplast</keyword>
<name>A0A8F0WH62_9STRA</name>
<protein>
    <submittedName>
        <fullName evidence="1">Uncharacterized protein</fullName>
    </submittedName>
</protein>
<sequence length="142" mass="16767">MVTIHNFLFKSRSESIKSLEFFYFIHDLFVSLVSKYGQSNNSLILDFLRLLGGFYLWESKKIEGYTQALKDSVFWESRQFYRETMITFISGELTALEFAGEFYHRLLLSQAKADDLLHDYKQQVDIKLSPKSFQFSKIILSF</sequence>